<dbReference type="EMBL" id="FPKX01000005">
    <property type="protein sequence ID" value="SFZ97425.1"/>
    <property type="molecule type" value="Genomic_DNA"/>
</dbReference>
<accession>A0A1W1EBL4</accession>
<feature type="transmembrane region" description="Helical" evidence="7">
    <location>
        <begin position="191"/>
        <end position="210"/>
    </location>
</feature>
<dbReference type="PANTHER" id="PTHR30003">
    <property type="entry name" value="L-LACTATE PERMEASE"/>
    <property type="match status" value="1"/>
</dbReference>
<dbReference type="GO" id="GO:0015129">
    <property type="term" value="F:lactate transmembrane transporter activity"/>
    <property type="evidence" value="ECO:0007669"/>
    <property type="project" value="InterPro"/>
</dbReference>
<organism evidence="8">
    <name type="scientific">hydrothermal vent metagenome</name>
    <dbReference type="NCBI Taxonomy" id="652676"/>
    <lineage>
        <taxon>unclassified sequences</taxon>
        <taxon>metagenomes</taxon>
        <taxon>ecological metagenomes</taxon>
    </lineage>
</organism>
<keyword evidence="6 7" id="KW-0472">Membrane</keyword>
<feature type="transmembrane region" description="Helical" evidence="7">
    <location>
        <begin position="6"/>
        <end position="23"/>
    </location>
</feature>
<dbReference type="GO" id="GO:0005886">
    <property type="term" value="C:plasma membrane"/>
    <property type="evidence" value="ECO:0007669"/>
    <property type="project" value="UniProtKB-SubCell"/>
</dbReference>
<feature type="transmembrane region" description="Helical" evidence="7">
    <location>
        <begin position="30"/>
        <end position="46"/>
    </location>
</feature>
<feature type="transmembrane region" description="Helical" evidence="7">
    <location>
        <begin position="66"/>
        <end position="84"/>
    </location>
</feature>
<dbReference type="InterPro" id="IPR003804">
    <property type="entry name" value="Lactate_perm"/>
</dbReference>
<feature type="transmembrane region" description="Helical" evidence="7">
    <location>
        <begin position="128"/>
        <end position="149"/>
    </location>
</feature>
<evidence type="ECO:0000256" key="6">
    <source>
        <dbReference type="ARBA" id="ARBA00023136"/>
    </source>
</evidence>
<evidence type="ECO:0000256" key="7">
    <source>
        <dbReference type="SAM" id="Phobius"/>
    </source>
</evidence>
<reference evidence="8" key="1">
    <citation type="submission" date="2016-10" db="EMBL/GenBank/DDBJ databases">
        <authorList>
            <person name="de Groot N.N."/>
        </authorList>
    </citation>
    <scope>NUCLEOTIDE SEQUENCE</scope>
</reference>
<feature type="transmembrane region" description="Helical" evidence="7">
    <location>
        <begin position="251"/>
        <end position="270"/>
    </location>
</feature>
<feature type="transmembrane region" description="Helical" evidence="7">
    <location>
        <begin position="428"/>
        <end position="448"/>
    </location>
</feature>
<feature type="transmembrane region" description="Helical" evidence="7">
    <location>
        <begin position="346"/>
        <end position="364"/>
    </location>
</feature>
<feature type="transmembrane region" description="Helical" evidence="7">
    <location>
        <begin position="222"/>
        <end position="245"/>
    </location>
</feature>
<keyword evidence="3" id="KW-1003">Cell membrane</keyword>
<comment type="subcellular location">
    <subcellularLocation>
        <location evidence="1">Cell membrane</location>
        <topology evidence="1">Multi-pass membrane protein</topology>
    </subcellularLocation>
</comment>
<evidence type="ECO:0000256" key="3">
    <source>
        <dbReference type="ARBA" id="ARBA00022475"/>
    </source>
</evidence>
<evidence type="ECO:0000256" key="4">
    <source>
        <dbReference type="ARBA" id="ARBA00022692"/>
    </source>
</evidence>
<keyword evidence="5 7" id="KW-1133">Transmembrane helix</keyword>
<keyword evidence="2" id="KW-0813">Transport</keyword>
<evidence type="ECO:0000256" key="5">
    <source>
        <dbReference type="ARBA" id="ARBA00022989"/>
    </source>
</evidence>
<feature type="transmembrane region" description="Helical" evidence="7">
    <location>
        <begin position="154"/>
        <end position="171"/>
    </location>
</feature>
<name>A0A1W1EBL4_9ZZZZ</name>
<evidence type="ECO:0000256" key="2">
    <source>
        <dbReference type="ARBA" id="ARBA00022448"/>
    </source>
</evidence>
<feature type="transmembrane region" description="Helical" evidence="7">
    <location>
        <begin position="105"/>
        <end position="122"/>
    </location>
</feature>
<evidence type="ECO:0000256" key="1">
    <source>
        <dbReference type="ARBA" id="ARBA00004651"/>
    </source>
</evidence>
<feature type="transmembrane region" description="Helical" evidence="7">
    <location>
        <begin position="297"/>
        <end position="317"/>
    </location>
</feature>
<dbReference type="Pfam" id="PF02652">
    <property type="entry name" value="Lactate_perm"/>
    <property type="match status" value="1"/>
</dbReference>
<evidence type="ECO:0000313" key="8">
    <source>
        <dbReference type="EMBL" id="SFZ97425.1"/>
    </source>
</evidence>
<gene>
    <name evidence="8" type="ORF">MNB_SV-5-1744</name>
</gene>
<feature type="transmembrane region" description="Helical" evidence="7">
    <location>
        <begin position="376"/>
        <end position="401"/>
    </location>
</feature>
<keyword evidence="4 7" id="KW-0812">Transmembrane</keyword>
<dbReference type="PANTHER" id="PTHR30003:SF0">
    <property type="entry name" value="GLYCOLATE PERMEASE GLCA-RELATED"/>
    <property type="match status" value="1"/>
</dbReference>
<proteinExistence type="predicted"/>
<sequence length="531" mass="56766">MNALQILVSAMPIILPFIFLVVMKMPAKKGMVIASVIFVALAYFVWGMNTDIISASILQGAHKTLTILYILFGAIILLKVLTYTDSMNKIKIGFGQVSKDMRVQAVIVGFLFVSLIEGAAGFGTPAVVAGPLLMSLGFSPLAAAAIALIGDSSAVSFGAVGTPVVVGLGNIQGANFDFYHQIAVYITKIDFPMMVLMPSVIVLVLTLNFGKKGNGLKSLLEVLPWTLMIGLLYASTALLCAILLGAEFVSLLAPLFVIFVASVTASKKILLPKNTIWTMEGVVEEEDKNEQVTAKELVLSWLPYISVVLMLIATRVFPEIKTFVLTNLDMTYSNILGEGITSKWQVLYSPGSILLVAAVFAYILGSNKKNVIKRTFVDTVTSMTTASIVLVFTLALVQVFVNSANSEVGIGMPIYLANFLADTFQSSWIFVSTYLGILGAFITGSATVSTLTFSPIQYEVAQNIGIDNMLILAQQVIGGASGNMICIHNVVAASTVVGLANREGDIIRKTLPVALLYGAVVGISGYIYSIM</sequence>
<protein>
    <submittedName>
        <fullName evidence="8">L-lactate permease</fullName>
    </submittedName>
</protein>
<dbReference type="AlphaFoldDB" id="A0A1W1EBL4"/>
<feature type="transmembrane region" description="Helical" evidence="7">
    <location>
        <begin position="511"/>
        <end position="530"/>
    </location>
</feature>
<dbReference type="GO" id="GO:0015295">
    <property type="term" value="F:solute:proton symporter activity"/>
    <property type="evidence" value="ECO:0007669"/>
    <property type="project" value="TreeGrafter"/>
</dbReference>